<name>A0ABU5M4G4_RAOPL</name>
<dbReference type="Proteomes" id="UP001293169">
    <property type="component" value="Unassembled WGS sequence"/>
</dbReference>
<sequence length="88" mass="9880">MNLPPIPEPEIDAVTGEILNAYAIISRSRKYAGMAGVPLPLSLNDIELYLASRIILIDRTEFDAAILALDDAWRDDWAEEQKRQAKVK</sequence>
<accession>A0ABU5M4G4</accession>
<dbReference type="EMBL" id="JAXUDK010000010">
    <property type="protein sequence ID" value="MDZ7467100.1"/>
    <property type="molecule type" value="Genomic_DNA"/>
</dbReference>
<proteinExistence type="predicted"/>
<keyword evidence="2" id="KW-1185">Reference proteome</keyword>
<gene>
    <name evidence="1" type="ORF">U5E74_15790</name>
</gene>
<organism evidence="1 2">
    <name type="scientific">Raoultella planticola</name>
    <name type="common">Klebsiella planticola</name>
    <dbReference type="NCBI Taxonomy" id="575"/>
    <lineage>
        <taxon>Bacteria</taxon>
        <taxon>Pseudomonadati</taxon>
        <taxon>Pseudomonadota</taxon>
        <taxon>Gammaproteobacteria</taxon>
        <taxon>Enterobacterales</taxon>
        <taxon>Enterobacteriaceae</taxon>
        <taxon>Klebsiella/Raoultella group</taxon>
        <taxon>Raoultella</taxon>
    </lineage>
</organism>
<evidence type="ECO:0000313" key="1">
    <source>
        <dbReference type="EMBL" id="MDZ7467100.1"/>
    </source>
</evidence>
<comment type="caution">
    <text evidence="1">The sequence shown here is derived from an EMBL/GenBank/DDBJ whole genome shotgun (WGS) entry which is preliminary data.</text>
</comment>
<reference evidence="1 2" key="1">
    <citation type="submission" date="2023-12" db="EMBL/GenBank/DDBJ databases">
        <title>N/s.</title>
        <authorList>
            <person name="Dale J."/>
        </authorList>
    </citation>
    <scope>NUCLEOTIDE SEQUENCE [LARGE SCALE GENOMIC DNA]</scope>
    <source>
        <strain evidence="1 2">2023EL-01226</strain>
    </source>
</reference>
<protein>
    <submittedName>
        <fullName evidence="1">Uncharacterized protein</fullName>
    </submittedName>
</protein>
<dbReference type="RefSeq" id="WP_318327519.1">
    <property type="nucleotide sequence ID" value="NZ_JAUBKU010000039.1"/>
</dbReference>
<evidence type="ECO:0000313" key="2">
    <source>
        <dbReference type="Proteomes" id="UP001293169"/>
    </source>
</evidence>